<reference evidence="2 3" key="1">
    <citation type="submission" date="2021-12" db="EMBL/GenBank/DDBJ databases">
        <title>Genome sequencing of bacteria with rrn-lacking chromosome and rrn-plasmid.</title>
        <authorList>
            <person name="Anda M."/>
            <person name="Iwasaki W."/>
        </authorList>
    </citation>
    <scope>NUCLEOTIDE SEQUENCE [LARGE SCALE GENOMIC DNA]</scope>
    <source>
        <strain evidence="2 3">NBRC 15940</strain>
    </source>
</reference>
<sequence length="281" mass="31912">MKRLKTLGFLLLLGPFGNSCSTHVNLTEGHDDNEETEFSANYLFMEQTDDILPVDGPGVAPVIYQNLKSLGNLPVHEKTAKFIDMMLPTIILARERKLAEKERVEMMINNRQYDPSTKALLSLYLAKYKAKSVEELPLRMTPPPISMILAQSVMETGWGTSSIFLEANNAFGVWSFSANEPRRATKGTRNNRPVYVRAYNDILSSTEHYLDIIGRVYAYEDLRNAMQVESNSLELVNHLTAYSEEGSNYISLLKSIIRKYKMQQYDAYYSVPQKEVLMAAS</sequence>
<dbReference type="AlphaFoldDB" id="A0AAN5AL30"/>
<evidence type="ECO:0000259" key="1">
    <source>
        <dbReference type="Pfam" id="PF01832"/>
    </source>
</evidence>
<keyword evidence="3" id="KW-1185">Reference proteome</keyword>
<comment type="caution">
    <text evidence="2">The sequence shown here is derived from an EMBL/GenBank/DDBJ whole genome shotgun (WGS) entry which is preliminary data.</text>
</comment>
<dbReference type="InterPro" id="IPR002901">
    <property type="entry name" value="MGlyc_endo_b_GlcNAc-like_dom"/>
</dbReference>
<evidence type="ECO:0000313" key="3">
    <source>
        <dbReference type="Proteomes" id="UP001310022"/>
    </source>
</evidence>
<dbReference type="Proteomes" id="UP001310022">
    <property type="component" value="Unassembled WGS sequence"/>
</dbReference>
<dbReference type="InterPro" id="IPR053195">
    <property type="entry name" value="Bax-like"/>
</dbReference>
<gene>
    <name evidence="2" type="ORF">PEDI_10000</name>
</gene>
<dbReference type="RefSeq" id="WP_338236196.1">
    <property type="nucleotide sequence ID" value="NZ_BQKE01000001.1"/>
</dbReference>
<evidence type="ECO:0000313" key="2">
    <source>
        <dbReference type="EMBL" id="GJM60448.1"/>
    </source>
</evidence>
<name>A0AAN5AL30_9BACT</name>
<proteinExistence type="predicted"/>
<feature type="domain" description="Mannosyl-glycoprotein endo-beta-N-acetylglucosamidase-like" evidence="1">
    <location>
        <begin position="143"/>
        <end position="261"/>
    </location>
</feature>
<protein>
    <recommendedName>
        <fullName evidence="1">Mannosyl-glycoprotein endo-beta-N-acetylglucosamidase-like domain-containing protein</fullName>
    </recommendedName>
</protein>
<dbReference type="PANTHER" id="PTHR40572:SF1">
    <property type="entry name" value="PROTEIN BAX"/>
    <property type="match status" value="1"/>
</dbReference>
<dbReference type="Pfam" id="PF01832">
    <property type="entry name" value="Glucosaminidase"/>
    <property type="match status" value="1"/>
</dbReference>
<dbReference type="Gene3D" id="1.10.530.10">
    <property type="match status" value="1"/>
</dbReference>
<dbReference type="GO" id="GO:0004040">
    <property type="term" value="F:amidase activity"/>
    <property type="evidence" value="ECO:0007669"/>
    <property type="project" value="InterPro"/>
</dbReference>
<dbReference type="PANTHER" id="PTHR40572">
    <property type="entry name" value="PROTEIN BAX"/>
    <property type="match status" value="1"/>
</dbReference>
<organism evidence="2 3">
    <name type="scientific">Persicobacter diffluens</name>
    <dbReference type="NCBI Taxonomy" id="981"/>
    <lineage>
        <taxon>Bacteria</taxon>
        <taxon>Pseudomonadati</taxon>
        <taxon>Bacteroidota</taxon>
        <taxon>Cytophagia</taxon>
        <taxon>Cytophagales</taxon>
        <taxon>Persicobacteraceae</taxon>
        <taxon>Persicobacter</taxon>
    </lineage>
</organism>
<dbReference type="EMBL" id="BQKE01000001">
    <property type="protein sequence ID" value="GJM60448.1"/>
    <property type="molecule type" value="Genomic_DNA"/>
</dbReference>
<accession>A0AAN5AL30</accession>